<accession>A0A2Z6QV37</accession>
<dbReference type="InterPro" id="IPR031314">
    <property type="entry name" value="DNK_dom"/>
</dbReference>
<reference evidence="3" key="2">
    <citation type="submission" date="2019-10" db="EMBL/GenBank/DDBJ databases">
        <title>Conservation and host-specific expression of non-tandemly repeated heterogenous ribosome RNA gene in arbuscular mycorrhizal fungi.</title>
        <authorList>
            <person name="Maeda T."/>
            <person name="Kobayashi Y."/>
            <person name="Nakagawa T."/>
            <person name="Ezawa T."/>
            <person name="Yamaguchi K."/>
            <person name="Bino T."/>
            <person name="Nishimoto Y."/>
            <person name="Shigenobu S."/>
            <person name="Kawaguchi M."/>
        </authorList>
    </citation>
    <scope>NUCLEOTIDE SEQUENCE</scope>
    <source>
        <strain evidence="3">HR1</strain>
    </source>
</reference>
<reference evidence="2 4" key="1">
    <citation type="submission" date="2017-11" db="EMBL/GenBank/DDBJ databases">
        <title>The genome of Rhizophagus clarus HR1 reveals common genetic basis of auxotrophy among arbuscular mycorrhizal fungi.</title>
        <authorList>
            <person name="Kobayashi Y."/>
        </authorList>
    </citation>
    <scope>NUCLEOTIDE SEQUENCE [LARGE SCALE GENOMIC DNA]</scope>
    <source>
        <strain evidence="2 4">HR1</strain>
    </source>
</reference>
<organism evidence="2 4">
    <name type="scientific">Rhizophagus clarus</name>
    <dbReference type="NCBI Taxonomy" id="94130"/>
    <lineage>
        <taxon>Eukaryota</taxon>
        <taxon>Fungi</taxon>
        <taxon>Fungi incertae sedis</taxon>
        <taxon>Mucoromycota</taxon>
        <taxon>Glomeromycotina</taxon>
        <taxon>Glomeromycetes</taxon>
        <taxon>Glomerales</taxon>
        <taxon>Glomeraceae</taxon>
        <taxon>Rhizophagus</taxon>
    </lineage>
</organism>
<dbReference type="PANTHER" id="PTHR10513:SF35">
    <property type="entry name" value="DEOXYADENOSINE KINASE"/>
    <property type="match status" value="1"/>
</dbReference>
<keyword evidence="3" id="KW-0808">Transferase</keyword>
<keyword evidence="4" id="KW-1185">Reference proteome</keyword>
<dbReference type="STRING" id="94130.A0A2Z6QV37"/>
<feature type="domain" description="Deoxynucleoside kinase" evidence="1">
    <location>
        <begin position="140"/>
        <end position="335"/>
    </location>
</feature>
<gene>
    <name evidence="3" type="ORF">RCL2_000047200</name>
    <name evidence="2" type="ORF">RclHR1_00230025</name>
</gene>
<protein>
    <submittedName>
        <fullName evidence="3">Deoxynucleoside kinase</fullName>
    </submittedName>
</protein>
<proteinExistence type="predicted"/>
<dbReference type="InterPro" id="IPR027417">
    <property type="entry name" value="P-loop_NTPase"/>
</dbReference>
<dbReference type="Proteomes" id="UP000247702">
    <property type="component" value="Unassembled WGS sequence"/>
</dbReference>
<dbReference type="Pfam" id="PF01712">
    <property type="entry name" value="dNK"/>
    <property type="match status" value="1"/>
</dbReference>
<dbReference type="PANTHER" id="PTHR10513">
    <property type="entry name" value="DEOXYNUCLEOSIDE KINASE"/>
    <property type="match status" value="1"/>
</dbReference>
<sequence>MFQEREIKVKSDWDSILSKCNVLEVRYYYNRLNNMFKYYRRIIYGRGKEISDQIEEISFEKIFKEPKHIMKKYKVQLNLEKEENLLYRFTIWEYFNTFKEILNDIKEEEYNELMSERKLNAVRKIEEWILKKCQERRKVIILEGGIGVGKTSITDKLKEIFLKKRKTVKVLHETIEEWKDTLEKFYKEPLKYQYQLEMEIIKSRNKQLRNCSRITEIIIMDRTPLSSYFFISLTKEKLTLEDLIKYRSEVNEMEKERDLLRLETAKIIRIEMTAEECMERIKFRGRNEEKNISLEYLGKLNEKYKHDLIKVYKVNTDQIYITENERGKLDYTVWKIMEFIQPNLDNKE</sequence>
<dbReference type="Gene3D" id="3.40.50.300">
    <property type="entry name" value="P-loop containing nucleotide triphosphate hydrolases"/>
    <property type="match status" value="1"/>
</dbReference>
<evidence type="ECO:0000313" key="3">
    <source>
        <dbReference type="EMBL" id="GES72929.1"/>
    </source>
</evidence>
<keyword evidence="3" id="KW-0418">Kinase</keyword>
<name>A0A2Z6QV37_9GLOM</name>
<evidence type="ECO:0000259" key="1">
    <source>
        <dbReference type="Pfam" id="PF01712"/>
    </source>
</evidence>
<dbReference type="GO" id="GO:0019136">
    <property type="term" value="F:deoxynucleoside kinase activity"/>
    <property type="evidence" value="ECO:0007669"/>
    <property type="project" value="TreeGrafter"/>
</dbReference>
<dbReference type="AlphaFoldDB" id="A0A2Z6QV37"/>
<comment type="caution">
    <text evidence="2">The sequence shown here is derived from an EMBL/GenBank/DDBJ whole genome shotgun (WGS) entry which is preliminary data.</text>
</comment>
<dbReference type="SUPFAM" id="SSF52540">
    <property type="entry name" value="P-loop containing nucleoside triphosphate hydrolases"/>
    <property type="match status" value="1"/>
</dbReference>
<evidence type="ECO:0000313" key="4">
    <source>
        <dbReference type="Proteomes" id="UP000247702"/>
    </source>
</evidence>
<dbReference type="EMBL" id="BLAL01000004">
    <property type="protein sequence ID" value="GES72929.1"/>
    <property type="molecule type" value="Genomic_DNA"/>
</dbReference>
<evidence type="ECO:0000313" key="2">
    <source>
        <dbReference type="EMBL" id="GBB94147.1"/>
    </source>
</evidence>
<dbReference type="EMBL" id="BEXD01001446">
    <property type="protein sequence ID" value="GBB94147.1"/>
    <property type="molecule type" value="Genomic_DNA"/>
</dbReference>
<dbReference type="Proteomes" id="UP000615446">
    <property type="component" value="Unassembled WGS sequence"/>
</dbReference>
<dbReference type="InterPro" id="IPR050566">
    <property type="entry name" value="Deoxyribonucleoside_kinase"/>
</dbReference>
<dbReference type="OrthoDB" id="567086at2759"/>
<dbReference type="GO" id="GO:0005737">
    <property type="term" value="C:cytoplasm"/>
    <property type="evidence" value="ECO:0007669"/>
    <property type="project" value="TreeGrafter"/>
</dbReference>